<dbReference type="Proteomes" id="UP000184386">
    <property type="component" value="Unassembled WGS sequence"/>
</dbReference>
<sequence length="532" mass="61535">MFRKKENMLINHIFRRKKSKITNQKSKITNQNSDTGKEAIYNRICRAFQEDHTLPADFKLEEINTQETIRFAPGALEGIFGHHTSGNSGNNEALYDFLVKRISQLPKLVINELEKSGLLSNEMIISDGIIKQIYENKEGIPADSLLNLACFFITDGTEEYTVKLGLKLLCLFNIDDNTELKNILLDLAVWEGFTEYVVLNMSDWTDKNNAYFQLAKRLKGWGKIDAVEQLEPETEEMKEWILCEGCRNSIMYSYLALVCAEKCDLYHVLKTRKLNEREFSGTKDMIEGLLDEGPCDGISVIENANELLFMFVTQYEEIRLNIEDITLLDSILDYVNTYDGEDKTWIKKVEESIDRYFSQTDFKLSILNSLQEKKQWYAINVARKHNIDIAAEYLEQLKNNFEANVNYISYLFEVNQYVEEAVKVSEDNLVYEKVAKGMGKLLGLGKAEHWNVDMVVQNLGNYPYLGELLIKASIHSPITRYRNMAAMALEGWKQKLNKPICDISNELYHDIVKVSAIEEDEQLKERWKLLLQ</sequence>
<protein>
    <recommendedName>
        <fullName evidence="3">Limonene hydroxylase</fullName>
    </recommendedName>
</protein>
<accession>A0A1M6M2Q1</accession>
<evidence type="ECO:0000313" key="2">
    <source>
        <dbReference type="Proteomes" id="UP000184386"/>
    </source>
</evidence>
<evidence type="ECO:0000313" key="1">
    <source>
        <dbReference type="EMBL" id="SHJ77774.1"/>
    </source>
</evidence>
<gene>
    <name evidence="1" type="ORF">SAMN02745136_00818</name>
</gene>
<dbReference type="AlphaFoldDB" id="A0A1M6M2Q1"/>
<name>A0A1M6M2Q1_9FIRM</name>
<evidence type="ECO:0008006" key="3">
    <source>
        <dbReference type="Google" id="ProtNLM"/>
    </source>
</evidence>
<dbReference type="OrthoDB" id="8402552at2"/>
<keyword evidence="2" id="KW-1185">Reference proteome</keyword>
<proteinExistence type="predicted"/>
<dbReference type="RefSeq" id="WP_073273213.1">
    <property type="nucleotide sequence ID" value="NZ_FRAC01000007.1"/>
</dbReference>
<reference evidence="1 2" key="1">
    <citation type="submission" date="2016-11" db="EMBL/GenBank/DDBJ databases">
        <authorList>
            <person name="Jaros S."/>
            <person name="Januszkiewicz K."/>
            <person name="Wedrychowicz H."/>
        </authorList>
    </citation>
    <scope>NUCLEOTIDE SEQUENCE [LARGE SCALE GENOMIC DNA]</scope>
    <source>
        <strain evidence="1 2">DSM 15929</strain>
    </source>
</reference>
<dbReference type="STRING" id="1121322.SAMN02745136_00818"/>
<organism evidence="1 2">
    <name type="scientific">Anaerocolumna jejuensis DSM 15929</name>
    <dbReference type="NCBI Taxonomy" id="1121322"/>
    <lineage>
        <taxon>Bacteria</taxon>
        <taxon>Bacillati</taxon>
        <taxon>Bacillota</taxon>
        <taxon>Clostridia</taxon>
        <taxon>Lachnospirales</taxon>
        <taxon>Lachnospiraceae</taxon>
        <taxon>Anaerocolumna</taxon>
    </lineage>
</organism>
<dbReference type="EMBL" id="FRAC01000007">
    <property type="protein sequence ID" value="SHJ77774.1"/>
    <property type="molecule type" value="Genomic_DNA"/>
</dbReference>